<evidence type="ECO:0000313" key="3">
    <source>
        <dbReference type="Proteomes" id="UP001194468"/>
    </source>
</evidence>
<feature type="non-terminal residue" evidence="2">
    <location>
        <position position="1"/>
    </location>
</feature>
<dbReference type="EMBL" id="WHUW01000011">
    <property type="protein sequence ID" value="KAF8440937.1"/>
    <property type="molecule type" value="Genomic_DNA"/>
</dbReference>
<feature type="region of interest" description="Disordered" evidence="1">
    <location>
        <begin position="1"/>
        <end position="27"/>
    </location>
</feature>
<feature type="region of interest" description="Disordered" evidence="1">
    <location>
        <begin position="199"/>
        <end position="218"/>
    </location>
</feature>
<evidence type="ECO:0000256" key="1">
    <source>
        <dbReference type="SAM" id="MobiDB-lite"/>
    </source>
</evidence>
<name>A0AAD4BW58_BOLED</name>
<accession>A0AAD4BW58</accession>
<dbReference type="AlphaFoldDB" id="A0AAD4BW58"/>
<comment type="caution">
    <text evidence="2">The sequence shown here is derived from an EMBL/GenBank/DDBJ whole genome shotgun (WGS) entry which is preliminary data.</text>
</comment>
<proteinExistence type="predicted"/>
<reference evidence="2" key="1">
    <citation type="submission" date="2019-10" db="EMBL/GenBank/DDBJ databases">
        <authorList>
            <consortium name="DOE Joint Genome Institute"/>
            <person name="Kuo A."/>
            <person name="Miyauchi S."/>
            <person name="Kiss E."/>
            <person name="Drula E."/>
            <person name="Kohler A."/>
            <person name="Sanchez-Garcia M."/>
            <person name="Andreopoulos B."/>
            <person name="Barry K.W."/>
            <person name="Bonito G."/>
            <person name="Buee M."/>
            <person name="Carver A."/>
            <person name="Chen C."/>
            <person name="Cichocki N."/>
            <person name="Clum A."/>
            <person name="Culley D."/>
            <person name="Crous P.W."/>
            <person name="Fauchery L."/>
            <person name="Girlanda M."/>
            <person name="Hayes R."/>
            <person name="Keri Z."/>
            <person name="LaButti K."/>
            <person name="Lipzen A."/>
            <person name="Lombard V."/>
            <person name="Magnuson J."/>
            <person name="Maillard F."/>
            <person name="Morin E."/>
            <person name="Murat C."/>
            <person name="Nolan M."/>
            <person name="Ohm R."/>
            <person name="Pangilinan J."/>
            <person name="Pereira M."/>
            <person name="Perotto S."/>
            <person name="Peter M."/>
            <person name="Riley R."/>
            <person name="Sitrit Y."/>
            <person name="Stielow B."/>
            <person name="Szollosi G."/>
            <person name="Zifcakova L."/>
            <person name="Stursova M."/>
            <person name="Spatafora J.W."/>
            <person name="Tedersoo L."/>
            <person name="Vaario L.-M."/>
            <person name="Yamada A."/>
            <person name="Yan M."/>
            <person name="Wang P."/>
            <person name="Xu J."/>
            <person name="Bruns T."/>
            <person name="Baldrian P."/>
            <person name="Vilgalys R."/>
            <person name="Henrissat B."/>
            <person name="Grigoriev I.V."/>
            <person name="Hibbett D."/>
            <person name="Nagy L.G."/>
            <person name="Martin F.M."/>
        </authorList>
    </citation>
    <scope>NUCLEOTIDE SEQUENCE</scope>
    <source>
        <strain evidence="2">BED1</strain>
    </source>
</reference>
<reference evidence="2" key="2">
    <citation type="journal article" date="2020" name="Nat. Commun.">
        <title>Large-scale genome sequencing of mycorrhizal fungi provides insights into the early evolution of symbiotic traits.</title>
        <authorList>
            <person name="Miyauchi S."/>
            <person name="Kiss E."/>
            <person name="Kuo A."/>
            <person name="Drula E."/>
            <person name="Kohler A."/>
            <person name="Sanchez-Garcia M."/>
            <person name="Morin E."/>
            <person name="Andreopoulos B."/>
            <person name="Barry K.W."/>
            <person name="Bonito G."/>
            <person name="Buee M."/>
            <person name="Carver A."/>
            <person name="Chen C."/>
            <person name="Cichocki N."/>
            <person name="Clum A."/>
            <person name="Culley D."/>
            <person name="Crous P.W."/>
            <person name="Fauchery L."/>
            <person name="Girlanda M."/>
            <person name="Hayes R.D."/>
            <person name="Keri Z."/>
            <person name="LaButti K."/>
            <person name="Lipzen A."/>
            <person name="Lombard V."/>
            <person name="Magnuson J."/>
            <person name="Maillard F."/>
            <person name="Murat C."/>
            <person name="Nolan M."/>
            <person name="Ohm R.A."/>
            <person name="Pangilinan J."/>
            <person name="Pereira M.F."/>
            <person name="Perotto S."/>
            <person name="Peter M."/>
            <person name="Pfister S."/>
            <person name="Riley R."/>
            <person name="Sitrit Y."/>
            <person name="Stielow J.B."/>
            <person name="Szollosi G."/>
            <person name="Zifcakova L."/>
            <person name="Stursova M."/>
            <person name="Spatafora J.W."/>
            <person name="Tedersoo L."/>
            <person name="Vaario L.M."/>
            <person name="Yamada A."/>
            <person name="Yan M."/>
            <person name="Wang P."/>
            <person name="Xu J."/>
            <person name="Bruns T."/>
            <person name="Baldrian P."/>
            <person name="Vilgalys R."/>
            <person name="Dunand C."/>
            <person name="Henrissat B."/>
            <person name="Grigoriev I.V."/>
            <person name="Hibbett D."/>
            <person name="Nagy L.G."/>
            <person name="Martin F.M."/>
        </authorList>
    </citation>
    <scope>NUCLEOTIDE SEQUENCE</scope>
    <source>
        <strain evidence="2">BED1</strain>
    </source>
</reference>
<gene>
    <name evidence="2" type="ORF">L210DRAFT_3538767</name>
</gene>
<sequence length="218" mass="24239">HLAHPSSSPTQTSPSLPPSHVTTTTQQQQQRLAHVLSSPAPHLCLILIHLTLPPSHVTTTMHPPSPSPSLSLILMTIMTNDAPALTLFLVSTMTTMTPPPLPSHLHLPLQERVRNRQLNWQPSLRWPTCQCQLTVFCSYQNFSISSSISWVETPTSPMPASANDGPKWLLTLWKEVDDLLHLFRLLKLISHQHDIALRHSQKQTTGSDSKSMSLVFGP</sequence>
<keyword evidence="3" id="KW-1185">Reference proteome</keyword>
<protein>
    <submittedName>
        <fullName evidence="2">Uncharacterized protein</fullName>
    </submittedName>
</protein>
<feature type="compositionally biased region" description="Polar residues" evidence="1">
    <location>
        <begin position="202"/>
        <end position="212"/>
    </location>
</feature>
<evidence type="ECO:0000313" key="2">
    <source>
        <dbReference type="EMBL" id="KAF8440937.1"/>
    </source>
</evidence>
<organism evidence="2 3">
    <name type="scientific">Boletus edulis BED1</name>
    <dbReference type="NCBI Taxonomy" id="1328754"/>
    <lineage>
        <taxon>Eukaryota</taxon>
        <taxon>Fungi</taxon>
        <taxon>Dikarya</taxon>
        <taxon>Basidiomycota</taxon>
        <taxon>Agaricomycotina</taxon>
        <taxon>Agaricomycetes</taxon>
        <taxon>Agaricomycetidae</taxon>
        <taxon>Boletales</taxon>
        <taxon>Boletineae</taxon>
        <taxon>Boletaceae</taxon>
        <taxon>Boletoideae</taxon>
        <taxon>Boletus</taxon>
    </lineage>
</organism>
<dbReference type="Proteomes" id="UP001194468">
    <property type="component" value="Unassembled WGS sequence"/>
</dbReference>